<dbReference type="AlphaFoldDB" id="A0ABD2PIA2"/>
<feature type="region of interest" description="Disordered" evidence="1">
    <location>
        <begin position="127"/>
        <end position="148"/>
    </location>
</feature>
<evidence type="ECO:0000313" key="3">
    <source>
        <dbReference type="Proteomes" id="UP001626550"/>
    </source>
</evidence>
<protein>
    <submittedName>
        <fullName evidence="2">Uncharacterized protein</fullName>
    </submittedName>
</protein>
<organism evidence="2 3">
    <name type="scientific">Cichlidogyrus casuarinus</name>
    <dbReference type="NCBI Taxonomy" id="1844966"/>
    <lineage>
        <taxon>Eukaryota</taxon>
        <taxon>Metazoa</taxon>
        <taxon>Spiralia</taxon>
        <taxon>Lophotrochozoa</taxon>
        <taxon>Platyhelminthes</taxon>
        <taxon>Monogenea</taxon>
        <taxon>Monopisthocotylea</taxon>
        <taxon>Dactylogyridea</taxon>
        <taxon>Ancyrocephalidae</taxon>
        <taxon>Cichlidogyrus</taxon>
    </lineage>
</organism>
<keyword evidence="3" id="KW-1185">Reference proteome</keyword>
<accession>A0ABD2PIA2</accession>
<dbReference type="EMBL" id="JBJKFK010008422">
    <property type="protein sequence ID" value="KAL3307070.1"/>
    <property type="molecule type" value="Genomic_DNA"/>
</dbReference>
<evidence type="ECO:0000313" key="2">
    <source>
        <dbReference type="EMBL" id="KAL3307070.1"/>
    </source>
</evidence>
<proteinExistence type="predicted"/>
<name>A0ABD2PIA2_9PLAT</name>
<sequence length="148" mass="16983">MASDAFTRREIPYFTILNNPKEKKTVKNFIASWNQLRVMLYRGTCEAYGLDKAKKYIAAHLFFVVLPLAALLRRWSGLNKVSKEQEITKKTIIKSELSCPNMDTVSSLNEDKGEPMAFCCKWFRPRGSGVPTDNDESQQWKELPSSKN</sequence>
<comment type="caution">
    <text evidence="2">The sequence shown here is derived from an EMBL/GenBank/DDBJ whole genome shotgun (WGS) entry which is preliminary data.</text>
</comment>
<reference evidence="2 3" key="1">
    <citation type="submission" date="2024-11" db="EMBL/GenBank/DDBJ databases">
        <title>Adaptive evolution of stress response genes in parasites aligns with host niche diversity.</title>
        <authorList>
            <person name="Hahn C."/>
            <person name="Resl P."/>
        </authorList>
    </citation>
    <scope>NUCLEOTIDE SEQUENCE [LARGE SCALE GENOMIC DNA]</scope>
    <source>
        <strain evidence="2">EGGRZ-B1_66</strain>
        <tissue evidence="2">Body</tissue>
    </source>
</reference>
<gene>
    <name evidence="2" type="ORF">Ciccas_014425</name>
</gene>
<dbReference type="Proteomes" id="UP001626550">
    <property type="component" value="Unassembled WGS sequence"/>
</dbReference>
<evidence type="ECO:0000256" key="1">
    <source>
        <dbReference type="SAM" id="MobiDB-lite"/>
    </source>
</evidence>